<evidence type="ECO:0000313" key="2">
    <source>
        <dbReference type="Proteomes" id="UP001195483"/>
    </source>
</evidence>
<reference evidence="1" key="3">
    <citation type="submission" date="2023-05" db="EMBL/GenBank/DDBJ databases">
        <authorList>
            <person name="Smith C.H."/>
        </authorList>
    </citation>
    <scope>NUCLEOTIDE SEQUENCE</scope>
    <source>
        <strain evidence="1">CHS0354</strain>
        <tissue evidence="1">Mantle</tissue>
    </source>
</reference>
<reference evidence="1" key="1">
    <citation type="journal article" date="2021" name="Genome Biol. Evol.">
        <title>A High-Quality Reference Genome for a Parasitic Bivalve with Doubly Uniparental Inheritance (Bivalvia: Unionida).</title>
        <authorList>
            <person name="Smith C.H."/>
        </authorList>
    </citation>
    <scope>NUCLEOTIDE SEQUENCE</scope>
    <source>
        <strain evidence="1">CHS0354</strain>
    </source>
</reference>
<sequence length="68" mass="8056">MMKALITTKYERLVEEVDWVRMERMAYMCRMLGLRCKAKEKEEDLNKRNAYIDSEAETMEVVDDVGCS</sequence>
<proteinExistence type="predicted"/>
<protein>
    <submittedName>
        <fullName evidence="1">Uncharacterized protein</fullName>
    </submittedName>
</protein>
<reference evidence="1" key="2">
    <citation type="journal article" date="2021" name="Genome Biol. Evol.">
        <title>Developing a high-quality reference genome for a parasitic bivalve with doubly uniparental inheritance (Bivalvia: Unionida).</title>
        <authorList>
            <person name="Smith C.H."/>
        </authorList>
    </citation>
    <scope>NUCLEOTIDE SEQUENCE</scope>
    <source>
        <strain evidence="1">CHS0354</strain>
        <tissue evidence="1">Mantle</tissue>
    </source>
</reference>
<dbReference type="Proteomes" id="UP001195483">
    <property type="component" value="Unassembled WGS sequence"/>
</dbReference>
<name>A0AAE0VXC6_9BIVA</name>
<evidence type="ECO:0000313" key="1">
    <source>
        <dbReference type="EMBL" id="KAK3594073.1"/>
    </source>
</evidence>
<comment type="caution">
    <text evidence="1">The sequence shown here is derived from an EMBL/GenBank/DDBJ whole genome shotgun (WGS) entry which is preliminary data.</text>
</comment>
<organism evidence="1 2">
    <name type="scientific">Potamilus streckersoni</name>
    <dbReference type="NCBI Taxonomy" id="2493646"/>
    <lineage>
        <taxon>Eukaryota</taxon>
        <taxon>Metazoa</taxon>
        <taxon>Spiralia</taxon>
        <taxon>Lophotrochozoa</taxon>
        <taxon>Mollusca</taxon>
        <taxon>Bivalvia</taxon>
        <taxon>Autobranchia</taxon>
        <taxon>Heteroconchia</taxon>
        <taxon>Palaeoheterodonta</taxon>
        <taxon>Unionida</taxon>
        <taxon>Unionoidea</taxon>
        <taxon>Unionidae</taxon>
        <taxon>Ambleminae</taxon>
        <taxon>Lampsilini</taxon>
        <taxon>Potamilus</taxon>
    </lineage>
</organism>
<gene>
    <name evidence="1" type="ORF">CHS0354_040839</name>
</gene>
<dbReference type="AlphaFoldDB" id="A0AAE0VXC6"/>
<keyword evidence="2" id="KW-1185">Reference proteome</keyword>
<dbReference type="EMBL" id="JAEAOA010002342">
    <property type="protein sequence ID" value="KAK3594073.1"/>
    <property type="molecule type" value="Genomic_DNA"/>
</dbReference>
<accession>A0AAE0VXC6</accession>